<dbReference type="GO" id="GO:0005829">
    <property type="term" value="C:cytosol"/>
    <property type="evidence" value="ECO:0007669"/>
    <property type="project" value="TreeGrafter"/>
</dbReference>
<dbReference type="PANTHER" id="PTHR10000">
    <property type="entry name" value="PHOSPHOSERINE PHOSPHATASE"/>
    <property type="match status" value="1"/>
</dbReference>
<evidence type="ECO:0000313" key="1">
    <source>
        <dbReference type="EMBL" id="NMW65797.1"/>
    </source>
</evidence>
<accession>A0A7Y0U2W7</accession>
<dbReference type="EMBL" id="JABCUR010000010">
    <property type="protein sequence ID" value="NMW65797.1"/>
    <property type="molecule type" value="Genomic_DNA"/>
</dbReference>
<dbReference type="SUPFAM" id="SSF56784">
    <property type="entry name" value="HAD-like"/>
    <property type="match status" value="1"/>
</dbReference>
<reference evidence="1 2" key="1">
    <citation type="submission" date="2020-04" db="EMBL/GenBank/DDBJ databases">
        <title>Antimicrobial susceptibility and clonality of vaginal-derived multi-drug resistant Mobiluncus isolates in China.</title>
        <authorList>
            <person name="Zhang X."/>
        </authorList>
    </citation>
    <scope>NUCLEOTIDE SEQUENCE [LARGE SCALE GENOMIC DNA]</scope>
    <source>
        <strain evidence="1 2">13</strain>
    </source>
</reference>
<dbReference type="InterPro" id="IPR036412">
    <property type="entry name" value="HAD-like_sf"/>
</dbReference>
<gene>
    <name evidence="1" type="ORF">HHJ78_09835</name>
</gene>
<comment type="caution">
    <text evidence="1">The sequence shown here is derived from an EMBL/GenBank/DDBJ whole genome shotgun (WGS) entry which is preliminary data.</text>
</comment>
<dbReference type="PANTHER" id="PTHR10000:SF8">
    <property type="entry name" value="HAD SUPERFAMILY HYDROLASE-LIKE, TYPE 3"/>
    <property type="match status" value="1"/>
</dbReference>
<dbReference type="GO" id="GO:0000287">
    <property type="term" value="F:magnesium ion binding"/>
    <property type="evidence" value="ECO:0007669"/>
    <property type="project" value="TreeGrafter"/>
</dbReference>
<keyword evidence="1" id="KW-0378">Hydrolase</keyword>
<dbReference type="GO" id="GO:0016791">
    <property type="term" value="F:phosphatase activity"/>
    <property type="evidence" value="ECO:0007669"/>
    <property type="project" value="TreeGrafter"/>
</dbReference>
<dbReference type="RefSeq" id="WP_169772356.1">
    <property type="nucleotide sequence ID" value="NZ_JABCUR010000010.1"/>
</dbReference>
<dbReference type="InterPro" id="IPR023214">
    <property type="entry name" value="HAD_sf"/>
</dbReference>
<protein>
    <submittedName>
        <fullName evidence="1">HAD family hydrolase</fullName>
    </submittedName>
</protein>
<dbReference type="PROSITE" id="PS01229">
    <property type="entry name" value="COF_2"/>
    <property type="match status" value="1"/>
</dbReference>
<organism evidence="1 2">
    <name type="scientific">Mobiluncus mulieris</name>
    <dbReference type="NCBI Taxonomy" id="2052"/>
    <lineage>
        <taxon>Bacteria</taxon>
        <taxon>Bacillati</taxon>
        <taxon>Actinomycetota</taxon>
        <taxon>Actinomycetes</taxon>
        <taxon>Actinomycetales</taxon>
        <taxon>Actinomycetaceae</taxon>
        <taxon>Mobiluncus</taxon>
    </lineage>
</organism>
<sequence length="276" mass="30630">MEEKHVSRAELEPVKLAIFDVDGTLARDDAMLSPATYQALGRLGESGITVVIATGRTRNASAEILNHAGVPGYIVSYNGALTMHHPTGRVLDISPLNRDLLSECWMLDSEHHLELTVFSDQKIYSRVDGEARRLLGIACNEEPVLIENLADIDRDPDYSVPLKAMFYRDAQYVDELRRVVLQRFPFAVQTLPEFIELANPHISKAHGLELILNDLGLTWSQTLGVGDSENDMQWLPKVGISLCPSNAYDCVKAICDYQIGSNDEDCVAAFIDSWLG</sequence>
<dbReference type="NCBIfam" id="TIGR01484">
    <property type="entry name" value="HAD-SF-IIB"/>
    <property type="match status" value="1"/>
</dbReference>
<dbReference type="Gene3D" id="3.40.50.1000">
    <property type="entry name" value="HAD superfamily/HAD-like"/>
    <property type="match status" value="1"/>
</dbReference>
<dbReference type="Pfam" id="PF08282">
    <property type="entry name" value="Hydrolase_3"/>
    <property type="match status" value="1"/>
</dbReference>
<dbReference type="Gene3D" id="3.30.1240.10">
    <property type="match status" value="1"/>
</dbReference>
<evidence type="ECO:0000313" key="2">
    <source>
        <dbReference type="Proteomes" id="UP000578252"/>
    </source>
</evidence>
<dbReference type="Proteomes" id="UP000578252">
    <property type="component" value="Unassembled WGS sequence"/>
</dbReference>
<name>A0A7Y0U2W7_9ACTO</name>
<dbReference type="AlphaFoldDB" id="A0A7Y0U2W7"/>
<dbReference type="InterPro" id="IPR006379">
    <property type="entry name" value="HAD-SF_hydro_IIB"/>
</dbReference>
<proteinExistence type="predicted"/>